<dbReference type="PROSITE" id="PS50943">
    <property type="entry name" value="HTH_CROC1"/>
    <property type="match status" value="1"/>
</dbReference>
<accession>A0A918UWX8</accession>
<keyword evidence="3" id="KW-1185">Reference proteome</keyword>
<dbReference type="Gene3D" id="1.10.260.40">
    <property type="entry name" value="lambda repressor-like DNA-binding domains"/>
    <property type="match status" value="1"/>
</dbReference>
<proteinExistence type="predicted"/>
<organism evidence="2 3">
    <name type="scientific">Streptomyces inusitatus</name>
    <dbReference type="NCBI Taxonomy" id="68221"/>
    <lineage>
        <taxon>Bacteria</taxon>
        <taxon>Bacillati</taxon>
        <taxon>Actinomycetota</taxon>
        <taxon>Actinomycetes</taxon>
        <taxon>Kitasatosporales</taxon>
        <taxon>Streptomycetaceae</taxon>
        <taxon>Streptomyces</taxon>
    </lineage>
</organism>
<dbReference type="PANTHER" id="PTHR35010">
    <property type="entry name" value="BLL4672 PROTEIN-RELATED"/>
    <property type="match status" value="1"/>
</dbReference>
<dbReference type="CDD" id="cd00093">
    <property type="entry name" value="HTH_XRE"/>
    <property type="match status" value="1"/>
</dbReference>
<dbReference type="RefSeq" id="WP_190124162.1">
    <property type="nucleotide sequence ID" value="NZ_BMWG01000010.1"/>
</dbReference>
<sequence>MGTPLGKFIRTKRDSIQPECLGLERLGRRRSPGLRRLDLATRAGISVEYLARMEQGRDRNPSPAVINSLADALCLNSPERQHLRYLAKIASDECSVLVRPVPPSRRVRPSVLQTLSLLEPGVAVVTNRLGDILAHTTGYQSITRGTGLLDVAEPNLNIYLFTDPRSRTFFADWEDIADEYTFDLWQAPSLQNLEWLISELTPLAGPEFTNRLFRHAVPRRGALTLNHPDGHRLRLLRETLEMPMDAQQLTIFLPECEETAQAIDQLQRQPLGFLRSVQ</sequence>
<feature type="domain" description="HTH cro/C1-type" evidence="1">
    <location>
        <begin position="29"/>
        <end position="73"/>
    </location>
</feature>
<comment type="caution">
    <text evidence="2">The sequence shown here is derived from an EMBL/GenBank/DDBJ whole genome shotgun (WGS) entry which is preliminary data.</text>
</comment>
<protein>
    <submittedName>
        <fullName evidence="2">Transcriptional regulator</fullName>
    </submittedName>
</protein>
<dbReference type="AlphaFoldDB" id="A0A918UWX8"/>
<dbReference type="Gene3D" id="3.30.450.180">
    <property type="match status" value="1"/>
</dbReference>
<dbReference type="SUPFAM" id="SSF47413">
    <property type="entry name" value="lambda repressor-like DNA-binding domains"/>
    <property type="match status" value="1"/>
</dbReference>
<dbReference type="InterPro" id="IPR010982">
    <property type="entry name" value="Lambda_DNA-bd_dom_sf"/>
</dbReference>
<dbReference type="EMBL" id="BMWG01000010">
    <property type="protein sequence ID" value="GGZ38925.1"/>
    <property type="molecule type" value="Genomic_DNA"/>
</dbReference>
<dbReference type="InterPro" id="IPR001387">
    <property type="entry name" value="Cro/C1-type_HTH"/>
</dbReference>
<reference evidence="2" key="1">
    <citation type="journal article" date="2014" name="Int. J. Syst. Evol. Microbiol.">
        <title>Complete genome sequence of Corynebacterium casei LMG S-19264T (=DSM 44701T), isolated from a smear-ripened cheese.</title>
        <authorList>
            <consortium name="US DOE Joint Genome Institute (JGI-PGF)"/>
            <person name="Walter F."/>
            <person name="Albersmeier A."/>
            <person name="Kalinowski J."/>
            <person name="Ruckert C."/>
        </authorList>
    </citation>
    <scope>NUCLEOTIDE SEQUENCE</scope>
    <source>
        <strain evidence="2">JCM 4988</strain>
    </source>
</reference>
<evidence type="ECO:0000259" key="1">
    <source>
        <dbReference type="PROSITE" id="PS50943"/>
    </source>
</evidence>
<dbReference type="Pfam" id="PF17765">
    <property type="entry name" value="MLTR_LBD"/>
    <property type="match status" value="1"/>
</dbReference>
<dbReference type="Proteomes" id="UP000630936">
    <property type="component" value="Unassembled WGS sequence"/>
</dbReference>
<dbReference type="InterPro" id="IPR041413">
    <property type="entry name" value="MLTR_LBD"/>
</dbReference>
<evidence type="ECO:0000313" key="3">
    <source>
        <dbReference type="Proteomes" id="UP000630936"/>
    </source>
</evidence>
<reference evidence="2" key="2">
    <citation type="submission" date="2020-09" db="EMBL/GenBank/DDBJ databases">
        <authorList>
            <person name="Sun Q."/>
            <person name="Ohkuma M."/>
        </authorList>
    </citation>
    <scope>NUCLEOTIDE SEQUENCE</scope>
    <source>
        <strain evidence="2">JCM 4988</strain>
    </source>
</reference>
<evidence type="ECO:0000313" key="2">
    <source>
        <dbReference type="EMBL" id="GGZ38925.1"/>
    </source>
</evidence>
<dbReference type="SMART" id="SM00530">
    <property type="entry name" value="HTH_XRE"/>
    <property type="match status" value="1"/>
</dbReference>
<dbReference type="GO" id="GO:0003677">
    <property type="term" value="F:DNA binding"/>
    <property type="evidence" value="ECO:0007669"/>
    <property type="project" value="InterPro"/>
</dbReference>
<name>A0A918UWX8_9ACTN</name>
<gene>
    <name evidence="2" type="ORF">GCM10010387_36410</name>
</gene>
<dbReference type="PANTHER" id="PTHR35010:SF2">
    <property type="entry name" value="BLL4672 PROTEIN"/>
    <property type="match status" value="1"/>
</dbReference>
<dbReference type="Pfam" id="PF13560">
    <property type="entry name" value="HTH_31"/>
    <property type="match status" value="1"/>
</dbReference>